<proteinExistence type="predicted"/>
<accession>A0A7U7G7I5</accession>
<dbReference type="Proteomes" id="UP000019184">
    <property type="component" value="Unassembled WGS sequence"/>
</dbReference>
<sequence>MQSCARCASLHLRNGFKHGLIGEQKVDDLLQILPPVNFPVIGTVRQAGKMNITYLDQ</sequence>
<reference evidence="1 2" key="1">
    <citation type="journal article" date="2014" name="ISME J.">
        <title>Candidatus Competibacter-lineage genomes retrieved from metagenomes reveal functional metabolic diversity.</title>
        <authorList>
            <person name="McIlroy S.J."/>
            <person name="Albertsen M."/>
            <person name="Andresen E.K."/>
            <person name="Saunders A.M."/>
            <person name="Kristiansen R."/>
            <person name="Stokholm-Bjerregaard M."/>
            <person name="Nielsen K.L."/>
            <person name="Nielsen P.H."/>
        </authorList>
    </citation>
    <scope>NUCLEOTIDE SEQUENCE [LARGE SCALE GENOMIC DNA]</scope>
    <source>
        <strain evidence="1 2">Run_B_J11</strain>
    </source>
</reference>
<dbReference type="AlphaFoldDB" id="A0A7U7G7I5"/>
<evidence type="ECO:0000313" key="2">
    <source>
        <dbReference type="Proteomes" id="UP000019184"/>
    </source>
</evidence>
<gene>
    <name evidence="1" type="ORF">BN874_1100022</name>
</gene>
<protein>
    <submittedName>
        <fullName evidence="1">Uncharacterized protein</fullName>
    </submittedName>
</protein>
<comment type="caution">
    <text evidence="1">The sequence shown here is derived from an EMBL/GenBank/DDBJ whole genome shotgun (WGS) entry which is preliminary data.</text>
</comment>
<evidence type="ECO:0000313" key="1">
    <source>
        <dbReference type="EMBL" id="CDH43241.1"/>
    </source>
</evidence>
<organism evidence="1 2">
    <name type="scientific">Candidatus Contendobacter odensis Run_B_J11</name>
    <dbReference type="NCBI Taxonomy" id="1400861"/>
    <lineage>
        <taxon>Bacteria</taxon>
        <taxon>Pseudomonadati</taxon>
        <taxon>Pseudomonadota</taxon>
        <taxon>Gammaproteobacteria</taxon>
        <taxon>Candidatus Competibacteraceae</taxon>
        <taxon>Candidatus Contendibacter</taxon>
    </lineage>
</organism>
<keyword evidence="2" id="KW-1185">Reference proteome</keyword>
<dbReference type="EMBL" id="CBTK010000014">
    <property type="protein sequence ID" value="CDH43241.1"/>
    <property type="molecule type" value="Genomic_DNA"/>
</dbReference>
<name>A0A7U7G7I5_9GAMM</name>